<dbReference type="InterPro" id="IPR058163">
    <property type="entry name" value="LysR-type_TF_proteobact-type"/>
</dbReference>
<evidence type="ECO:0000256" key="1">
    <source>
        <dbReference type="ARBA" id="ARBA00009437"/>
    </source>
</evidence>
<dbReference type="KEGG" id="hoh:Hoch_1560"/>
<dbReference type="InterPro" id="IPR005119">
    <property type="entry name" value="LysR_subst-bd"/>
</dbReference>
<evidence type="ECO:0000256" key="2">
    <source>
        <dbReference type="ARBA" id="ARBA00023015"/>
    </source>
</evidence>
<dbReference type="SUPFAM" id="SSF53850">
    <property type="entry name" value="Periplasmic binding protein-like II"/>
    <property type="match status" value="1"/>
</dbReference>
<dbReference type="InterPro" id="IPR036390">
    <property type="entry name" value="WH_DNA-bd_sf"/>
</dbReference>
<keyword evidence="3" id="KW-0238">DNA-binding</keyword>
<evidence type="ECO:0000259" key="5">
    <source>
        <dbReference type="PROSITE" id="PS50931"/>
    </source>
</evidence>
<dbReference type="EMBL" id="CP001804">
    <property type="protein sequence ID" value="ACY14111.1"/>
    <property type="molecule type" value="Genomic_DNA"/>
</dbReference>
<name>D0LVX7_HALO1</name>
<dbReference type="PANTHER" id="PTHR30537:SF5">
    <property type="entry name" value="HTH-TYPE TRANSCRIPTIONAL ACTIVATOR TTDR-RELATED"/>
    <property type="match status" value="1"/>
</dbReference>
<protein>
    <submittedName>
        <fullName evidence="6">Transcriptional regulator, LysR family</fullName>
    </submittedName>
</protein>
<dbReference type="InterPro" id="IPR036388">
    <property type="entry name" value="WH-like_DNA-bd_sf"/>
</dbReference>
<dbReference type="Pfam" id="PF00126">
    <property type="entry name" value="HTH_1"/>
    <property type="match status" value="1"/>
</dbReference>
<dbReference type="InterPro" id="IPR000847">
    <property type="entry name" value="LysR_HTH_N"/>
</dbReference>
<dbReference type="RefSeq" id="WP_012826720.1">
    <property type="nucleotide sequence ID" value="NC_013440.1"/>
</dbReference>
<dbReference type="GO" id="GO:0003677">
    <property type="term" value="F:DNA binding"/>
    <property type="evidence" value="ECO:0007669"/>
    <property type="project" value="UniProtKB-KW"/>
</dbReference>
<comment type="similarity">
    <text evidence="1">Belongs to the LysR transcriptional regulatory family.</text>
</comment>
<dbReference type="PANTHER" id="PTHR30537">
    <property type="entry name" value="HTH-TYPE TRANSCRIPTIONAL REGULATOR"/>
    <property type="match status" value="1"/>
</dbReference>
<dbReference type="STRING" id="502025.Hoch_1560"/>
<dbReference type="Gene3D" id="3.40.190.290">
    <property type="match status" value="1"/>
</dbReference>
<reference evidence="6 7" key="1">
    <citation type="journal article" date="2010" name="Stand. Genomic Sci.">
        <title>Complete genome sequence of Haliangium ochraceum type strain (SMP-2).</title>
        <authorList>
            <consortium name="US DOE Joint Genome Institute (JGI-PGF)"/>
            <person name="Ivanova N."/>
            <person name="Daum C."/>
            <person name="Lang E."/>
            <person name="Abt B."/>
            <person name="Kopitz M."/>
            <person name="Saunders E."/>
            <person name="Lapidus A."/>
            <person name="Lucas S."/>
            <person name="Glavina Del Rio T."/>
            <person name="Nolan M."/>
            <person name="Tice H."/>
            <person name="Copeland A."/>
            <person name="Cheng J.F."/>
            <person name="Chen F."/>
            <person name="Bruce D."/>
            <person name="Goodwin L."/>
            <person name="Pitluck S."/>
            <person name="Mavromatis K."/>
            <person name="Pati A."/>
            <person name="Mikhailova N."/>
            <person name="Chen A."/>
            <person name="Palaniappan K."/>
            <person name="Land M."/>
            <person name="Hauser L."/>
            <person name="Chang Y.J."/>
            <person name="Jeffries C.D."/>
            <person name="Detter J.C."/>
            <person name="Brettin T."/>
            <person name="Rohde M."/>
            <person name="Goker M."/>
            <person name="Bristow J."/>
            <person name="Markowitz V."/>
            <person name="Eisen J.A."/>
            <person name="Hugenholtz P."/>
            <person name="Kyrpides N.C."/>
            <person name="Klenk H.P."/>
        </authorList>
    </citation>
    <scope>NUCLEOTIDE SEQUENCE [LARGE SCALE GENOMIC DNA]</scope>
    <source>
        <strain evidence="7">DSM 14365 / CIP 107738 / JCM 11303 / AJ 13395 / SMP-2</strain>
    </source>
</reference>
<dbReference type="HOGENOM" id="CLU_039613_16_2_7"/>
<evidence type="ECO:0000313" key="7">
    <source>
        <dbReference type="Proteomes" id="UP000001880"/>
    </source>
</evidence>
<dbReference type="FunFam" id="1.10.10.10:FF:000001">
    <property type="entry name" value="LysR family transcriptional regulator"/>
    <property type="match status" value="1"/>
</dbReference>
<dbReference type="Pfam" id="PF03466">
    <property type="entry name" value="LysR_substrate"/>
    <property type="match status" value="1"/>
</dbReference>
<organism evidence="6 7">
    <name type="scientific">Haliangium ochraceum (strain DSM 14365 / JCM 11303 / SMP-2)</name>
    <dbReference type="NCBI Taxonomy" id="502025"/>
    <lineage>
        <taxon>Bacteria</taxon>
        <taxon>Pseudomonadati</taxon>
        <taxon>Myxococcota</taxon>
        <taxon>Polyangia</taxon>
        <taxon>Haliangiales</taxon>
        <taxon>Kofleriaceae</taxon>
        <taxon>Haliangium</taxon>
    </lineage>
</organism>
<dbReference type="eggNOG" id="COG0583">
    <property type="taxonomic scope" value="Bacteria"/>
</dbReference>
<dbReference type="Gene3D" id="1.10.10.10">
    <property type="entry name" value="Winged helix-like DNA-binding domain superfamily/Winged helix DNA-binding domain"/>
    <property type="match status" value="1"/>
</dbReference>
<evidence type="ECO:0000313" key="6">
    <source>
        <dbReference type="EMBL" id="ACY14111.1"/>
    </source>
</evidence>
<keyword evidence="7" id="KW-1185">Reference proteome</keyword>
<feature type="domain" description="HTH lysR-type" evidence="5">
    <location>
        <begin position="1"/>
        <end position="58"/>
    </location>
</feature>
<proteinExistence type="inferred from homology"/>
<evidence type="ECO:0000256" key="4">
    <source>
        <dbReference type="ARBA" id="ARBA00023163"/>
    </source>
</evidence>
<keyword evidence="4" id="KW-0804">Transcription</keyword>
<dbReference type="PROSITE" id="PS50931">
    <property type="entry name" value="HTH_LYSR"/>
    <property type="match status" value="1"/>
</dbReference>
<dbReference type="SUPFAM" id="SSF46785">
    <property type="entry name" value="Winged helix' DNA-binding domain"/>
    <property type="match status" value="1"/>
</dbReference>
<dbReference type="Proteomes" id="UP000001880">
    <property type="component" value="Chromosome"/>
</dbReference>
<keyword evidence="2" id="KW-0805">Transcription regulation</keyword>
<sequence length="310" mass="34639">MHLQAIRAFVHTVELGSFAAVARAERVSPSSISRLVSELETELCVRLFQRTTRRLSLTEAGRVYLDRVAPLLEELERARDLARELSATPRGVLRVACAPTFAQMHLARWLPSFLQRYPELDVELVLEVGVTDLIAARIDVALRLGRVDGATLVAKKLCEMPRVVVASPQWLDGRRLRPADVSREPCLVFAHAGVAPLWRFRDRRARVREYAPRQRVLAPDGVVLRRLAVAGLGLALLARWACAEELASGALVDVFPRHAVTATEFDAAVYCVYPSRSYLPLKVRLFVDFVTEIFRDGPPWTQQQPSCIGG</sequence>
<dbReference type="GO" id="GO:0003700">
    <property type="term" value="F:DNA-binding transcription factor activity"/>
    <property type="evidence" value="ECO:0007669"/>
    <property type="project" value="InterPro"/>
</dbReference>
<dbReference type="AlphaFoldDB" id="D0LVX7"/>
<evidence type="ECO:0000256" key="3">
    <source>
        <dbReference type="ARBA" id="ARBA00023125"/>
    </source>
</evidence>
<gene>
    <name evidence="6" type="ordered locus">Hoch_1560</name>
</gene>
<dbReference type="CDD" id="cd08422">
    <property type="entry name" value="PBP2_CrgA_like"/>
    <property type="match status" value="1"/>
</dbReference>
<accession>D0LVX7</accession>